<proteinExistence type="predicted"/>
<evidence type="ECO:0000313" key="2">
    <source>
        <dbReference type="EMBL" id="KAG7356141.1"/>
    </source>
</evidence>
<comment type="caution">
    <text evidence="2">The sequence shown here is derived from an EMBL/GenBank/DDBJ whole genome shotgun (WGS) entry which is preliminary data.</text>
</comment>
<dbReference type="AlphaFoldDB" id="A0A9K3PR06"/>
<keyword evidence="3" id="KW-1185">Reference proteome</keyword>
<evidence type="ECO:0000313" key="3">
    <source>
        <dbReference type="Proteomes" id="UP000693970"/>
    </source>
</evidence>
<protein>
    <submittedName>
        <fullName evidence="2">Uncharacterized protein</fullName>
    </submittedName>
</protein>
<feature type="region of interest" description="Disordered" evidence="1">
    <location>
        <begin position="228"/>
        <end position="266"/>
    </location>
</feature>
<gene>
    <name evidence="2" type="ORF">IV203_000827</name>
</gene>
<reference evidence="2" key="1">
    <citation type="journal article" date="2021" name="Sci. Rep.">
        <title>Diploid genomic architecture of Nitzschia inconspicua, an elite biomass production diatom.</title>
        <authorList>
            <person name="Oliver A."/>
            <person name="Podell S."/>
            <person name="Pinowska A."/>
            <person name="Traller J.C."/>
            <person name="Smith S.R."/>
            <person name="McClure R."/>
            <person name="Beliaev A."/>
            <person name="Bohutskyi P."/>
            <person name="Hill E.A."/>
            <person name="Rabines A."/>
            <person name="Zheng H."/>
            <person name="Allen L.Z."/>
            <person name="Kuo A."/>
            <person name="Grigoriev I.V."/>
            <person name="Allen A.E."/>
            <person name="Hazlebeck D."/>
            <person name="Allen E.E."/>
        </authorList>
    </citation>
    <scope>NUCLEOTIDE SEQUENCE</scope>
    <source>
        <strain evidence="2">Hildebrandi</strain>
    </source>
</reference>
<sequence length="685" mass="73147">MDGDEYFGTLGGSLMKDLLADLQVDDNDWSLEQLEKELASLDQQETATPSLQPIGFPNFDAASLVVSHAQERSAASLFPPSMADTAPPPPGMGGVGVGDGTDAWSLSLQKFTALSLQEDFLAADSARKQNEKRPMPPPGLVALDGAEEYDITEKPAIAPPPGMGATTAGDQIVLPPVAPLLEEMLQPPVPQPQSFPKTPQNSISVGGVASQDSSAIRDAILAAVQPLERKGDTLDDEPLPPSSLSSRMETTVPPVVSPTAPPGPNNVPSGPMVHPTGPMPTPHGQFMPHPPQGMIQMGVPMPMPLPGHGAPIASLPAGVIVGAAVPSGGPAWQTPRPLLPPPQPMVPPPSKIFCNPFPGAPPIPASALETGYMSARDIAYVVHSILKPVLAEPVSEDDYFIQYLKRRMGGAQGNPFTPKKPRDMNSEMMSRETKSKEWASEKSTLGHVTKSNVTRPRALIAMPQPAPTDQDNEHHKQRANLWKARVYCDQAYQAYQKVVDIWRAANPGGGVPPQVQLHLAKLMKCMGIVMDNEKKVYTVDSEALKLLSKLGKGRTLISRVLEQALLPPNAVQALLPVLLSVIIPLPNTIKKGDSDQFVDDFTVDRLFRAITGVMVKLILSGTTLIKCLEAVLSYGKSSISSPPRMECVHALLQKGGMVVGQDPSVEVKSAWGNAETQFMSLLQGV</sequence>
<reference evidence="2" key="2">
    <citation type="submission" date="2021-04" db="EMBL/GenBank/DDBJ databases">
        <authorList>
            <person name="Podell S."/>
        </authorList>
    </citation>
    <scope>NUCLEOTIDE SEQUENCE</scope>
    <source>
        <strain evidence="2">Hildebrandi</strain>
    </source>
</reference>
<dbReference type="EMBL" id="JAGRRH010000015">
    <property type="protein sequence ID" value="KAG7356141.1"/>
    <property type="molecule type" value="Genomic_DNA"/>
</dbReference>
<feature type="compositionally biased region" description="Low complexity" evidence="1">
    <location>
        <begin position="242"/>
        <end position="254"/>
    </location>
</feature>
<name>A0A9K3PR06_9STRA</name>
<dbReference type="OrthoDB" id="48703at2759"/>
<dbReference type="Proteomes" id="UP000693970">
    <property type="component" value="Unassembled WGS sequence"/>
</dbReference>
<organism evidence="2 3">
    <name type="scientific">Nitzschia inconspicua</name>
    <dbReference type="NCBI Taxonomy" id="303405"/>
    <lineage>
        <taxon>Eukaryota</taxon>
        <taxon>Sar</taxon>
        <taxon>Stramenopiles</taxon>
        <taxon>Ochrophyta</taxon>
        <taxon>Bacillariophyta</taxon>
        <taxon>Bacillariophyceae</taxon>
        <taxon>Bacillariophycidae</taxon>
        <taxon>Bacillariales</taxon>
        <taxon>Bacillariaceae</taxon>
        <taxon>Nitzschia</taxon>
    </lineage>
</organism>
<accession>A0A9K3PR06</accession>
<feature type="compositionally biased region" description="Polar residues" evidence="1">
    <location>
        <begin position="194"/>
        <end position="210"/>
    </location>
</feature>
<evidence type="ECO:0000256" key="1">
    <source>
        <dbReference type="SAM" id="MobiDB-lite"/>
    </source>
</evidence>
<feature type="compositionally biased region" description="Pro residues" evidence="1">
    <location>
        <begin position="255"/>
        <end position="265"/>
    </location>
</feature>
<feature type="region of interest" description="Disordered" evidence="1">
    <location>
        <begin position="189"/>
        <end position="210"/>
    </location>
</feature>